<accession>A0A0J9X7Q3</accession>
<protein>
    <recommendedName>
        <fullName evidence="10">Cleft lip and palate transmembrane protein 1</fullName>
    </recommendedName>
</protein>
<feature type="transmembrane region" description="Helical" evidence="7">
    <location>
        <begin position="462"/>
        <end position="490"/>
    </location>
</feature>
<evidence type="ECO:0000313" key="9">
    <source>
        <dbReference type="Proteomes" id="UP000242525"/>
    </source>
</evidence>
<reference evidence="8" key="1">
    <citation type="submission" date="2014-03" db="EMBL/GenBank/DDBJ databases">
        <authorList>
            <person name="Casaregola S."/>
        </authorList>
    </citation>
    <scope>NUCLEOTIDE SEQUENCE [LARGE SCALE GENOMIC DNA]</scope>
    <source>
        <strain evidence="8">CLIB 918</strain>
    </source>
</reference>
<dbReference type="PANTHER" id="PTHR21347">
    <property type="entry name" value="CLEFT LIP AND PALATE ASSOCIATED TRANSMEMBRANE PROTEIN-RELATED"/>
    <property type="match status" value="1"/>
</dbReference>
<evidence type="ECO:0000313" key="8">
    <source>
        <dbReference type="EMBL" id="CDO53161.1"/>
    </source>
</evidence>
<evidence type="ECO:0000256" key="1">
    <source>
        <dbReference type="ARBA" id="ARBA00004141"/>
    </source>
</evidence>
<sequence length="592" mass="68433">MPNANVQAQDEAPSFFSRFKYIIFAWAAINIATQFFSKPAANDIDVEFDNNANVTSVVSNSSMQFYRPIWSANTSLDLHVYVSDDADPASTADSKPILTDLGITFGSDYDETVNINVPIDGPEFVASNKSLYAHMFFSRAGKPWRPTDEDYDPLQAYVASRPLTTYIGPPKKVVKKHLLGGPEDEVPEPEEKEEVIEYDQPVPYYHPNITIGLVQMLSPFKIDDKATWFQYFTPVQRAENATGPNLYFPGIYVNRFWQLHSQHIRINSTTTSIPLSVEFYTMSTMKFQMYQGIEEQKQQGTMAEMDKFKEILLDSNPYLLGITFIVSIMHSLFEFLAFKNDISHWRQKKDTIGVSVRSIIANVVMQTIIFLYLLDNNDNTSFMILFGQISGIVIEAWKITKVLDFKVENGSLVIKDKHELSEIEQKTKEYDEIIFKYMYIGAIPLILAYAAYALIYLTHKSWYSFVITTLVGSVYAYGFLMLIPSIYINYRLKSVAHMPRKAMVYKFLNTFIDDLFAFVIKMPLLHRLATLRDDIIFFIYLYQTWLYKVDYTRVNEFGQVGEEDENKEDEKKEDEKDEKKIDEKEEEPKKTK</sequence>
<evidence type="ECO:0000256" key="4">
    <source>
        <dbReference type="ARBA" id="ARBA00022989"/>
    </source>
</evidence>
<organism evidence="8 9">
    <name type="scientific">Geotrichum candidum</name>
    <name type="common">Oospora lactis</name>
    <name type="synonym">Dipodascus geotrichum</name>
    <dbReference type="NCBI Taxonomy" id="1173061"/>
    <lineage>
        <taxon>Eukaryota</taxon>
        <taxon>Fungi</taxon>
        <taxon>Dikarya</taxon>
        <taxon>Ascomycota</taxon>
        <taxon>Saccharomycotina</taxon>
        <taxon>Dipodascomycetes</taxon>
        <taxon>Dipodascales</taxon>
        <taxon>Dipodascaceae</taxon>
        <taxon>Geotrichum</taxon>
    </lineage>
</organism>
<keyword evidence="4 7" id="KW-1133">Transmembrane helix</keyword>
<dbReference type="GO" id="GO:0012505">
    <property type="term" value="C:endomembrane system"/>
    <property type="evidence" value="ECO:0007669"/>
    <property type="project" value="TreeGrafter"/>
</dbReference>
<evidence type="ECO:0000256" key="7">
    <source>
        <dbReference type="SAM" id="Phobius"/>
    </source>
</evidence>
<feature type="compositionally biased region" description="Basic and acidic residues" evidence="6">
    <location>
        <begin position="568"/>
        <end position="592"/>
    </location>
</feature>
<feature type="region of interest" description="Disordered" evidence="6">
    <location>
        <begin position="560"/>
        <end position="592"/>
    </location>
</feature>
<gene>
    <name evidence="8" type="ORF">BN980_GECA04s05334g</name>
</gene>
<keyword evidence="3 7" id="KW-0812">Transmembrane</keyword>
<evidence type="ECO:0000256" key="5">
    <source>
        <dbReference type="ARBA" id="ARBA00023136"/>
    </source>
</evidence>
<comment type="similarity">
    <text evidence="2">Belongs to the CLPTM1 family.</text>
</comment>
<comment type="caution">
    <text evidence="8">The sequence shown here is derived from an EMBL/GenBank/DDBJ whole genome shotgun (WGS) entry which is preliminary data.</text>
</comment>
<feature type="transmembrane region" description="Helical" evidence="7">
    <location>
        <begin position="437"/>
        <end position="456"/>
    </location>
</feature>
<keyword evidence="9" id="KW-1185">Reference proteome</keyword>
<name>A0A0J9X7Q3_GEOCN</name>
<dbReference type="GO" id="GO:0016020">
    <property type="term" value="C:membrane"/>
    <property type="evidence" value="ECO:0007669"/>
    <property type="project" value="UniProtKB-SubCell"/>
</dbReference>
<proteinExistence type="inferred from homology"/>
<evidence type="ECO:0000256" key="2">
    <source>
        <dbReference type="ARBA" id="ARBA00009310"/>
    </source>
</evidence>
<evidence type="ECO:0000256" key="6">
    <source>
        <dbReference type="SAM" id="MobiDB-lite"/>
    </source>
</evidence>
<feature type="transmembrane region" description="Helical" evidence="7">
    <location>
        <begin position="318"/>
        <end position="338"/>
    </location>
</feature>
<dbReference type="OrthoDB" id="378564at2759"/>
<dbReference type="Proteomes" id="UP000242525">
    <property type="component" value="Unassembled WGS sequence"/>
</dbReference>
<feature type="transmembrane region" description="Helical" evidence="7">
    <location>
        <begin position="350"/>
        <end position="374"/>
    </location>
</feature>
<evidence type="ECO:0000256" key="3">
    <source>
        <dbReference type="ARBA" id="ARBA00022692"/>
    </source>
</evidence>
<dbReference type="PANTHER" id="PTHR21347:SF0">
    <property type="entry name" value="LIPID SCRAMBLASE CLPTM1L"/>
    <property type="match status" value="1"/>
</dbReference>
<dbReference type="InterPro" id="IPR008429">
    <property type="entry name" value="CLPTM1"/>
</dbReference>
<keyword evidence="5 7" id="KW-0472">Membrane</keyword>
<dbReference type="AlphaFoldDB" id="A0A0J9X7Q3"/>
<dbReference type="Pfam" id="PF05602">
    <property type="entry name" value="CLPTM1"/>
    <property type="match status" value="1"/>
</dbReference>
<evidence type="ECO:0008006" key="10">
    <source>
        <dbReference type="Google" id="ProtNLM"/>
    </source>
</evidence>
<dbReference type="EMBL" id="CCBN010000004">
    <property type="protein sequence ID" value="CDO53161.1"/>
    <property type="molecule type" value="Genomic_DNA"/>
</dbReference>
<dbReference type="STRING" id="1173061.A0A0J9X7Q3"/>
<comment type="subcellular location">
    <subcellularLocation>
        <location evidence="1">Membrane</location>
        <topology evidence="1">Multi-pass membrane protein</topology>
    </subcellularLocation>
</comment>